<dbReference type="SMART" id="SM00100">
    <property type="entry name" value="cNMP"/>
    <property type="match status" value="1"/>
</dbReference>
<dbReference type="PANTHER" id="PTHR14226">
    <property type="entry name" value="NEUROPATHY TARGET ESTERASE/SWISS CHEESE D.MELANOGASTER"/>
    <property type="match status" value="1"/>
</dbReference>
<evidence type="ECO:0000256" key="1">
    <source>
        <dbReference type="ARBA" id="ARBA00006636"/>
    </source>
</evidence>
<keyword evidence="9" id="KW-1185">Reference proteome</keyword>
<evidence type="ECO:0000313" key="9">
    <source>
        <dbReference type="Proteomes" id="UP000244912"/>
    </source>
</evidence>
<dbReference type="EMBL" id="ONZF01000009">
    <property type="protein sequence ID" value="SPJ25464.1"/>
    <property type="molecule type" value="Genomic_DNA"/>
</dbReference>
<dbReference type="InterPro" id="IPR014710">
    <property type="entry name" value="RmlC-like_jellyroll"/>
</dbReference>
<dbReference type="InterPro" id="IPR018490">
    <property type="entry name" value="cNMP-bd_dom_sf"/>
</dbReference>
<dbReference type="PROSITE" id="PS50042">
    <property type="entry name" value="CNMP_BINDING_3"/>
    <property type="match status" value="1"/>
</dbReference>
<protein>
    <submittedName>
        <fullName evidence="8">Putative NTE family protein</fullName>
    </submittedName>
</protein>
<feature type="active site" description="Nucleophile" evidence="5">
    <location>
        <position position="339"/>
    </location>
</feature>
<reference evidence="8 9" key="1">
    <citation type="submission" date="2018-03" db="EMBL/GenBank/DDBJ databases">
        <authorList>
            <person name="Keele B.F."/>
        </authorList>
    </citation>
    <scope>NUCLEOTIDE SEQUENCE [LARGE SCALE GENOMIC DNA]</scope>
    <source>
        <strain evidence="8 9">CECT 8504</strain>
    </source>
</reference>
<dbReference type="SUPFAM" id="SSF52151">
    <property type="entry name" value="FabD/lysophospholipase-like"/>
    <property type="match status" value="1"/>
</dbReference>
<dbReference type="PROSITE" id="PS00888">
    <property type="entry name" value="CNMP_BINDING_1"/>
    <property type="match status" value="1"/>
</dbReference>
<accession>A0A2R8BZ92</accession>
<feature type="short sequence motif" description="GXSXG" evidence="5">
    <location>
        <begin position="337"/>
        <end position="341"/>
    </location>
</feature>
<dbReference type="InterPro" id="IPR002641">
    <property type="entry name" value="PNPLA_dom"/>
</dbReference>
<gene>
    <name evidence="8" type="ORF">PAA8504_03315</name>
</gene>
<feature type="short sequence motif" description="DGA/G" evidence="5">
    <location>
        <begin position="454"/>
        <end position="456"/>
    </location>
</feature>
<sequence length="594" mass="62961">MAPIDAASGLLDVLRSSAGGALETAGTRRTLTRGSQLIEAGAAAQSLFFVLKGRFEVRVGGQTVAEIAPPEPVGEIAFLTGGTRTADVVAARDSEVLELDRTAFDGLVAREPAIGTALTAWLARRLGAAAAHLPPLKRPVPRVMCLLAPNGTPEKAVAALRAALEAQGPLRVLDARDPDAPQGDDTALGAALLQGESRAPRALYIARAEDRLGRAMVRQSDGITILAPLATPQPPVGLGRLAAELHAPAARRLVLWREGESISGSRAWLEAWDVTQHHHLRIDDAAALETDAARIARFATGQARGVVMGGGGALGCAHIGVARALAEARMAADYWGGTSVGGAMAVALASGLDPAEIMDRTDEIFIKNAALATFAPPVYGLLDAHAFDRQLRLHYGDTDLADLPVPVFTTATSLTANDLKLFRLGPSWEAVRASGSLPMMLPPFISEDKEVFVDGGLIDNLPLDAMRQLKAGPNLVVSLAPDREYRARVSYSELPTRTRTLAHLVTRRRTGVPKLVQVLSRAMVVASRRQTARTDLDGDMLLEVTPVRGIGLMDWKRGREQEASAYLQAREAIAQGRLHAFSAQAPDKGETAPG</sequence>
<feature type="short sequence motif" description="GXGXXG" evidence="5">
    <location>
        <begin position="310"/>
        <end position="315"/>
    </location>
</feature>
<evidence type="ECO:0000256" key="2">
    <source>
        <dbReference type="ARBA" id="ARBA00022801"/>
    </source>
</evidence>
<organism evidence="8 9">
    <name type="scientific">Palleronia abyssalis</name>
    <dbReference type="NCBI Taxonomy" id="1501240"/>
    <lineage>
        <taxon>Bacteria</taxon>
        <taxon>Pseudomonadati</taxon>
        <taxon>Pseudomonadota</taxon>
        <taxon>Alphaproteobacteria</taxon>
        <taxon>Rhodobacterales</taxon>
        <taxon>Roseobacteraceae</taxon>
        <taxon>Palleronia</taxon>
    </lineage>
</organism>
<evidence type="ECO:0000313" key="8">
    <source>
        <dbReference type="EMBL" id="SPJ25464.1"/>
    </source>
</evidence>
<dbReference type="InterPro" id="IPR000595">
    <property type="entry name" value="cNMP-bd_dom"/>
</dbReference>
<keyword evidence="4 5" id="KW-0443">Lipid metabolism</keyword>
<dbReference type="InterPro" id="IPR050301">
    <property type="entry name" value="NTE"/>
</dbReference>
<feature type="active site" description="Proton acceptor" evidence="5">
    <location>
        <position position="454"/>
    </location>
</feature>
<dbReference type="SUPFAM" id="SSF51206">
    <property type="entry name" value="cAMP-binding domain-like"/>
    <property type="match status" value="1"/>
</dbReference>
<feature type="domain" description="Cyclic nucleotide-binding" evidence="6">
    <location>
        <begin position="10"/>
        <end position="125"/>
    </location>
</feature>
<evidence type="ECO:0000259" key="7">
    <source>
        <dbReference type="PROSITE" id="PS51635"/>
    </source>
</evidence>
<dbReference type="AlphaFoldDB" id="A0A2R8BZ92"/>
<evidence type="ECO:0000256" key="5">
    <source>
        <dbReference type="PROSITE-ProRule" id="PRU01161"/>
    </source>
</evidence>
<proteinExistence type="inferred from homology"/>
<dbReference type="Pfam" id="PF01734">
    <property type="entry name" value="Patatin"/>
    <property type="match status" value="1"/>
</dbReference>
<dbReference type="PANTHER" id="PTHR14226:SF29">
    <property type="entry name" value="NEUROPATHY TARGET ESTERASE SWS"/>
    <property type="match status" value="1"/>
</dbReference>
<evidence type="ECO:0000259" key="6">
    <source>
        <dbReference type="PROSITE" id="PS50042"/>
    </source>
</evidence>
<dbReference type="Gene3D" id="2.60.120.10">
    <property type="entry name" value="Jelly Rolls"/>
    <property type="match status" value="1"/>
</dbReference>
<feature type="domain" description="PNPLA" evidence="7">
    <location>
        <begin position="306"/>
        <end position="467"/>
    </location>
</feature>
<dbReference type="GO" id="GO:0004622">
    <property type="term" value="F:phosphatidylcholine lysophospholipase activity"/>
    <property type="evidence" value="ECO:0007669"/>
    <property type="project" value="UniProtKB-ARBA"/>
</dbReference>
<dbReference type="Pfam" id="PF00027">
    <property type="entry name" value="cNMP_binding"/>
    <property type="match status" value="1"/>
</dbReference>
<dbReference type="OrthoDB" id="5290098at2"/>
<keyword evidence="3 5" id="KW-0442">Lipid degradation</keyword>
<dbReference type="CDD" id="cd00038">
    <property type="entry name" value="CAP_ED"/>
    <property type="match status" value="1"/>
</dbReference>
<dbReference type="InterPro" id="IPR018488">
    <property type="entry name" value="cNMP-bd_CS"/>
</dbReference>
<dbReference type="Proteomes" id="UP000244912">
    <property type="component" value="Unassembled WGS sequence"/>
</dbReference>
<dbReference type="InterPro" id="IPR016035">
    <property type="entry name" value="Acyl_Trfase/lysoPLipase"/>
</dbReference>
<dbReference type="GO" id="GO:0016042">
    <property type="term" value="P:lipid catabolic process"/>
    <property type="evidence" value="ECO:0007669"/>
    <property type="project" value="UniProtKB-UniRule"/>
</dbReference>
<dbReference type="Gene3D" id="3.40.1090.10">
    <property type="entry name" value="Cytosolic phospholipase A2 catalytic domain"/>
    <property type="match status" value="2"/>
</dbReference>
<name>A0A2R8BZ92_9RHOB</name>
<keyword evidence="2 5" id="KW-0378">Hydrolase</keyword>
<evidence type="ECO:0000256" key="4">
    <source>
        <dbReference type="ARBA" id="ARBA00023098"/>
    </source>
</evidence>
<dbReference type="RefSeq" id="WP_108895269.1">
    <property type="nucleotide sequence ID" value="NZ_ONZF01000009.1"/>
</dbReference>
<comment type="similarity">
    <text evidence="1">Belongs to the NTE family.</text>
</comment>
<evidence type="ECO:0000256" key="3">
    <source>
        <dbReference type="ARBA" id="ARBA00022963"/>
    </source>
</evidence>
<dbReference type="PROSITE" id="PS51635">
    <property type="entry name" value="PNPLA"/>
    <property type="match status" value="1"/>
</dbReference>